<organism evidence="3 4">
    <name type="scientific">Candidatus Woesebacteria bacterium RBG_13_34_9</name>
    <dbReference type="NCBI Taxonomy" id="1802477"/>
    <lineage>
        <taxon>Bacteria</taxon>
        <taxon>Candidatus Woeseibacteriota</taxon>
    </lineage>
</organism>
<dbReference type="AlphaFoldDB" id="A0A1F7X5S3"/>
<proteinExistence type="predicted"/>
<dbReference type="SUPFAM" id="SSF53335">
    <property type="entry name" value="S-adenosyl-L-methionine-dependent methyltransferases"/>
    <property type="match status" value="1"/>
</dbReference>
<dbReference type="InterPro" id="IPR052514">
    <property type="entry name" value="SAM-dependent_MTase"/>
</dbReference>
<evidence type="ECO:0000313" key="3">
    <source>
        <dbReference type="EMBL" id="OGM10436.1"/>
    </source>
</evidence>
<name>A0A1F7X5S3_9BACT</name>
<dbReference type="EMBL" id="MGFP01000012">
    <property type="protein sequence ID" value="OGM10436.1"/>
    <property type="molecule type" value="Genomic_DNA"/>
</dbReference>
<dbReference type="PANTHER" id="PTHR34203:SF15">
    <property type="entry name" value="SLL1173 PROTEIN"/>
    <property type="match status" value="1"/>
</dbReference>
<accession>A0A1F7X5S3</accession>
<reference evidence="3 4" key="1">
    <citation type="journal article" date="2016" name="Nat. Commun.">
        <title>Thousands of microbial genomes shed light on interconnected biogeochemical processes in an aquifer system.</title>
        <authorList>
            <person name="Anantharaman K."/>
            <person name="Brown C.T."/>
            <person name="Hug L.A."/>
            <person name="Sharon I."/>
            <person name="Castelle C.J."/>
            <person name="Probst A.J."/>
            <person name="Thomas B.C."/>
            <person name="Singh A."/>
            <person name="Wilkins M.J."/>
            <person name="Karaoz U."/>
            <person name="Brodie E.L."/>
            <person name="Williams K.H."/>
            <person name="Hubbard S.S."/>
            <person name="Banfield J.F."/>
        </authorList>
    </citation>
    <scope>NUCLEOTIDE SEQUENCE [LARGE SCALE GENOMIC DNA]</scope>
</reference>
<sequence>MIFKIYRYAINGLLGIFRNKYYSRSTKIKLLFDYFRFAILALTSFFIPPPKTLTISAFNLTITHNGYSSFFFLFNEIYCAGEYKVYKNIENCIILGAHIGLASLWYHLFNPQMKIYCFEPDKTNFRILQKNFRRNKLTNYTLFDKAVSNKTSIVDFYHIDHDIYCLDSGLNLNLDLPNRTTKVQTVKISPLIKKLKRVSLLKMDIEGEEYNVIEDLISTKTILNVEHLLFESHVFTPEDKKRLNSTLSNLKKYGRCIVYSKTTYSSKVLWNRS</sequence>
<keyword evidence="1" id="KW-0812">Transmembrane</keyword>
<dbReference type="Pfam" id="PF05050">
    <property type="entry name" value="Methyltransf_21"/>
    <property type="match status" value="1"/>
</dbReference>
<evidence type="ECO:0000313" key="4">
    <source>
        <dbReference type="Proteomes" id="UP000179219"/>
    </source>
</evidence>
<dbReference type="Gene3D" id="3.40.50.150">
    <property type="entry name" value="Vaccinia Virus protein VP39"/>
    <property type="match status" value="1"/>
</dbReference>
<protein>
    <recommendedName>
        <fullName evidence="2">Methyltransferase FkbM domain-containing protein</fullName>
    </recommendedName>
</protein>
<dbReference type="NCBIfam" id="TIGR01444">
    <property type="entry name" value="fkbM_fam"/>
    <property type="match status" value="1"/>
</dbReference>
<dbReference type="Proteomes" id="UP000179219">
    <property type="component" value="Unassembled WGS sequence"/>
</dbReference>
<evidence type="ECO:0000256" key="1">
    <source>
        <dbReference type="SAM" id="Phobius"/>
    </source>
</evidence>
<dbReference type="InterPro" id="IPR029063">
    <property type="entry name" value="SAM-dependent_MTases_sf"/>
</dbReference>
<keyword evidence="1" id="KW-0472">Membrane</keyword>
<feature type="transmembrane region" description="Helical" evidence="1">
    <location>
        <begin position="30"/>
        <end position="47"/>
    </location>
</feature>
<evidence type="ECO:0000259" key="2">
    <source>
        <dbReference type="Pfam" id="PF05050"/>
    </source>
</evidence>
<dbReference type="InterPro" id="IPR006342">
    <property type="entry name" value="FkbM_mtfrase"/>
</dbReference>
<feature type="domain" description="Methyltransferase FkbM" evidence="2">
    <location>
        <begin position="96"/>
        <end position="253"/>
    </location>
</feature>
<gene>
    <name evidence="3" type="ORF">A2159_02925</name>
</gene>
<comment type="caution">
    <text evidence="3">The sequence shown here is derived from an EMBL/GenBank/DDBJ whole genome shotgun (WGS) entry which is preliminary data.</text>
</comment>
<dbReference type="PANTHER" id="PTHR34203">
    <property type="entry name" value="METHYLTRANSFERASE, FKBM FAMILY PROTEIN"/>
    <property type="match status" value="1"/>
</dbReference>
<keyword evidence="1" id="KW-1133">Transmembrane helix</keyword>